<keyword evidence="4" id="KW-0997">Cell inner membrane</keyword>
<accession>A0A2H0TCJ3</accession>
<dbReference type="InterPro" id="IPR018076">
    <property type="entry name" value="T2SS_GspF_dom"/>
</dbReference>
<evidence type="ECO:0000313" key="11">
    <source>
        <dbReference type="Proteomes" id="UP000231503"/>
    </source>
</evidence>
<organism evidence="10 11">
    <name type="scientific">Candidatus Niyogibacteria bacterium CG10_big_fil_rev_8_21_14_0_10_46_36</name>
    <dbReference type="NCBI Taxonomy" id="1974726"/>
    <lineage>
        <taxon>Bacteria</taxon>
        <taxon>Candidatus Niyogiibacteriota</taxon>
    </lineage>
</organism>
<dbReference type="Gene3D" id="1.20.81.30">
    <property type="entry name" value="Type II secretion system (T2SS), domain F"/>
    <property type="match status" value="2"/>
</dbReference>
<name>A0A2H0TCJ3_9BACT</name>
<dbReference type="PANTHER" id="PTHR30012:SF0">
    <property type="entry name" value="TYPE II SECRETION SYSTEM PROTEIN F-RELATED"/>
    <property type="match status" value="1"/>
</dbReference>
<dbReference type="GO" id="GO:0005886">
    <property type="term" value="C:plasma membrane"/>
    <property type="evidence" value="ECO:0007669"/>
    <property type="project" value="UniProtKB-SubCell"/>
</dbReference>
<dbReference type="PANTHER" id="PTHR30012">
    <property type="entry name" value="GENERAL SECRETION PATHWAY PROTEIN"/>
    <property type="match status" value="1"/>
</dbReference>
<evidence type="ECO:0000259" key="9">
    <source>
        <dbReference type="Pfam" id="PF00482"/>
    </source>
</evidence>
<feature type="transmembrane region" description="Helical" evidence="8">
    <location>
        <begin position="376"/>
        <end position="397"/>
    </location>
</feature>
<gene>
    <name evidence="10" type="ORF">COU47_04225</name>
</gene>
<protein>
    <recommendedName>
        <fullName evidence="9">Type II secretion system protein GspF domain-containing protein</fullName>
    </recommendedName>
</protein>
<dbReference type="AlphaFoldDB" id="A0A2H0TCJ3"/>
<dbReference type="FunFam" id="1.20.81.30:FF:000001">
    <property type="entry name" value="Type II secretion system protein F"/>
    <property type="match status" value="2"/>
</dbReference>
<keyword evidence="5 8" id="KW-0812">Transmembrane</keyword>
<dbReference type="EMBL" id="PFCO01000009">
    <property type="protein sequence ID" value="PIR69272.1"/>
    <property type="molecule type" value="Genomic_DNA"/>
</dbReference>
<dbReference type="InterPro" id="IPR003004">
    <property type="entry name" value="GspF/PilC"/>
</dbReference>
<comment type="subcellular location">
    <subcellularLocation>
        <location evidence="1">Cell inner membrane</location>
        <topology evidence="1">Multi-pass membrane protein</topology>
    </subcellularLocation>
</comment>
<evidence type="ECO:0000256" key="1">
    <source>
        <dbReference type="ARBA" id="ARBA00004429"/>
    </source>
</evidence>
<evidence type="ECO:0000256" key="3">
    <source>
        <dbReference type="ARBA" id="ARBA00022475"/>
    </source>
</evidence>
<evidence type="ECO:0000256" key="6">
    <source>
        <dbReference type="ARBA" id="ARBA00022989"/>
    </source>
</evidence>
<reference evidence="11" key="1">
    <citation type="submission" date="2017-09" db="EMBL/GenBank/DDBJ databases">
        <title>Depth-based differentiation of microbial function through sediment-hosted aquifers and enrichment of novel symbionts in the deep terrestrial subsurface.</title>
        <authorList>
            <person name="Probst A.J."/>
            <person name="Ladd B."/>
            <person name="Jarett J.K."/>
            <person name="Geller-Mcgrath D.E."/>
            <person name="Sieber C.M.K."/>
            <person name="Emerson J.B."/>
            <person name="Anantharaman K."/>
            <person name="Thomas B.C."/>
            <person name="Malmstrom R."/>
            <person name="Stieglmeier M."/>
            <person name="Klingl A."/>
            <person name="Woyke T."/>
            <person name="Ryan C.M."/>
            <person name="Banfield J.F."/>
        </authorList>
    </citation>
    <scope>NUCLEOTIDE SEQUENCE [LARGE SCALE GENOMIC DNA]</scope>
</reference>
<evidence type="ECO:0000313" key="10">
    <source>
        <dbReference type="EMBL" id="PIR69272.1"/>
    </source>
</evidence>
<keyword evidence="6 8" id="KW-1133">Transmembrane helix</keyword>
<evidence type="ECO:0000256" key="2">
    <source>
        <dbReference type="ARBA" id="ARBA00005745"/>
    </source>
</evidence>
<evidence type="ECO:0000256" key="8">
    <source>
        <dbReference type="SAM" id="Phobius"/>
    </source>
</evidence>
<evidence type="ECO:0000256" key="7">
    <source>
        <dbReference type="ARBA" id="ARBA00023136"/>
    </source>
</evidence>
<comment type="caution">
    <text evidence="10">The sequence shown here is derived from an EMBL/GenBank/DDBJ whole genome shotgun (WGS) entry which is preliminary data.</text>
</comment>
<feature type="transmembrane region" description="Helical" evidence="8">
    <location>
        <begin position="211"/>
        <end position="236"/>
    </location>
</feature>
<dbReference type="Pfam" id="PF00482">
    <property type="entry name" value="T2SSF"/>
    <property type="match status" value="2"/>
</dbReference>
<evidence type="ECO:0000256" key="5">
    <source>
        <dbReference type="ARBA" id="ARBA00022692"/>
    </source>
</evidence>
<feature type="domain" description="Type II secretion system protein GspF" evidence="9">
    <location>
        <begin position="69"/>
        <end position="192"/>
    </location>
</feature>
<dbReference type="InterPro" id="IPR042094">
    <property type="entry name" value="T2SS_GspF_sf"/>
</dbReference>
<feature type="domain" description="Type II secretion system protein GspF" evidence="9">
    <location>
        <begin position="273"/>
        <end position="395"/>
    </location>
</feature>
<keyword evidence="7 8" id="KW-0472">Membrane</keyword>
<sequence>MPTFTYRAKRMSGEEISGTREASSRTELASSLREEGYLLVSYKEKVKASKFSFMIGGFRGVSVVDKMVFARNLAEMIGAGVSLTRGLEVLGRQSTNQKFKKILARMEEDIQKGKPLSGAMEAYPSVFSSLFRSMVRAGEASGKLEEALKLIGHQLERDYDLRRKVRGAFMYPLIIIMVMVLIGILMMIYVIPTLVSTFEELAIELPASTKLVINASNFLAGNGLLVLGGAVVLFFLSGMFFRSAPGGLLLDTFFLRMPLISGLTQKINSARTARTLGSLIDSGVNIIEALKITEDVVQNSYFKKVIVQSEDEIQKGNPISDAFIRNEKLYPILMGEMIQVGEETGKLSGMLFRVAEFYEGEVAAETKDLSVIIEPILMVIIGAIVGFFAFAMITPLYSSLGSL</sequence>
<evidence type="ECO:0000256" key="4">
    <source>
        <dbReference type="ARBA" id="ARBA00022519"/>
    </source>
</evidence>
<comment type="similarity">
    <text evidence="2">Belongs to the GSP F family.</text>
</comment>
<proteinExistence type="inferred from homology"/>
<feature type="transmembrane region" description="Helical" evidence="8">
    <location>
        <begin position="169"/>
        <end position="191"/>
    </location>
</feature>
<dbReference type="PRINTS" id="PR00812">
    <property type="entry name" value="BCTERIALGSPF"/>
</dbReference>
<dbReference type="Proteomes" id="UP000231503">
    <property type="component" value="Unassembled WGS sequence"/>
</dbReference>
<keyword evidence="3" id="KW-1003">Cell membrane</keyword>